<dbReference type="EMBL" id="LSDN01000005">
    <property type="protein sequence ID" value="KXB81900.1"/>
    <property type="molecule type" value="Genomic_DNA"/>
</dbReference>
<organism evidence="1 2">
    <name type="scientific">Varibaculum cambriense</name>
    <dbReference type="NCBI Taxonomy" id="184870"/>
    <lineage>
        <taxon>Bacteria</taxon>
        <taxon>Bacillati</taxon>
        <taxon>Actinomycetota</taxon>
        <taxon>Actinomycetes</taxon>
        <taxon>Actinomycetales</taxon>
        <taxon>Actinomycetaceae</taxon>
        <taxon>Varibaculum</taxon>
    </lineage>
</organism>
<sequence length="45" mass="4784">MLRALVRDFGRDYYAPLVSFAAGAKDIAIGVASGGQVAFCTKFTK</sequence>
<proteinExistence type="predicted"/>
<accession>A0AB34X3N8</accession>
<gene>
    <name evidence="1" type="ORF">HMPREF1862_00330</name>
</gene>
<protein>
    <submittedName>
        <fullName evidence="1">Uncharacterized protein</fullName>
    </submittedName>
</protein>
<reference evidence="1 2" key="1">
    <citation type="submission" date="2016-01" db="EMBL/GenBank/DDBJ databases">
        <authorList>
            <person name="Mitreva M."/>
            <person name="Pepin K.H."/>
            <person name="Mihindukulasuriya K.A."/>
            <person name="Fulton R."/>
            <person name="Fronick C."/>
            <person name="O'Laughlin M."/>
            <person name="Miner T."/>
            <person name="Herter B."/>
            <person name="Rosa B.A."/>
            <person name="Cordes M."/>
            <person name="Tomlinson C."/>
            <person name="Wollam A."/>
            <person name="Palsikar V.B."/>
            <person name="Mardis E.R."/>
            <person name="Wilson R.K."/>
        </authorList>
    </citation>
    <scope>NUCLEOTIDE SEQUENCE [LARGE SCALE GENOMIC DNA]</scope>
    <source>
        <strain evidence="1 2">DNF00696</strain>
    </source>
</reference>
<dbReference type="AlphaFoldDB" id="A0AB34X3N8"/>
<evidence type="ECO:0000313" key="2">
    <source>
        <dbReference type="Proteomes" id="UP000070572"/>
    </source>
</evidence>
<name>A0AB34X3N8_9ACTO</name>
<dbReference type="Proteomes" id="UP000070572">
    <property type="component" value="Unassembled WGS sequence"/>
</dbReference>
<comment type="caution">
    <text evidence="1">The sequence shown here is derived from an EMBL/GenBank/DDBJ whole genome shotgun (WGS) entry which is preliminary data.</text>
</comment>
<evidence type="ECO:0000313" key="1">
    <source>
        <dbReference type="EMBL" id="KXB81900.1"/>
    </source>
</evidence>